<dbReference type="RefSeq" id="WP_169923764.1">
    <property type="nucleotide sequence ID" value="NZ_PDJC01000001.1"/>
</dbReference>
<dbReference type="AlphaFoldDB" id="A0A2A9CT23"/>
<dbReference type="PANTHER" id="PTHR11403:SF6">
    <property type="entry name" value="NITRIC OXIDE REDUCTASE SUBUNIT E"/>
    <property type="match status" value="1"/>
</dbReference>
<feature type="transmembrane region" description="Helical" evidence="9">
    <location>
        <begin position="146"/>
        <end position="169"/>
    </location>
</feature>
<dbReference type="Gene3D" id="1.20.120.80">
    <property type="entry name" value="Cytochrome c oxidase, subunit III, four-helix bundle"/>
    <property type="match status" value="1"/>
</dbReference>
<feature type="transmembrane region" description="Helical" evidence="9">
    <location>
        <begin position="77"/>
        <end position="96"/>
    </location>
</feature>
<evidence type="ECO:0000256" key="2">
    <source>
        <dbReference type="ARBA" id="ARBA00010581"/>
    </source>
</evidence>
<evidence type="ECO:0000259" key="10">
    <source>
        <dbReference type="PROSITE" id="PS50253"/>
    </source>
</evidence>
<dbReference type="SUPFAM" id="SSF81452">
    <property type="entry name" value="Cytochrome c oxidase subunit III-like"/>
    <property type="match status" value="1"/>
</dbReference>
<evidence type="ECO:0000256" key="3">
    <source>
        <dbReference type="ARBA" id="ARBA00022692"/>
    </source>
</evidence>
<comment type="subcellular location">
    <subcellularLocation>
        <location evidence="7">Cell membrane</location>
        <topology evidence="7">Multi-pass membrane protein</topology>
    </subcellularLocation>
    <subcellularLocation>
        <location evidence="1">Membrane</location>
        <topology evidence="1">Multi-pass membrane protein</topology>
    </subcellularLocation>
</comment>
<organism evidence="11 12">
    <name type="scientific">Propionicimonas paludicola</name>
    <dbReference type="NCBI Taxonomy" id="185243"/>
    <lineage>
        <taxon>Bacteria</taxon>
        <taxon>Bacillati</taxon>
        <taxon>Actinomycetota</taxon>
        <taxon>Actinomycetes</taxon>
        <taxon>Propionibacteriales</taxon>
        <taxon>Nocardioidaceae</taxon>
        <taxon>Propionicimonas</taxon>
    </lineage>
</organism>
<feature type="region of interest" description="Disordered" evidence="8">
    <location>
        <begin position="1"/>
        <end position="26"/>
    </location>
</feature>
<dbReference type="InterPro" id="IPR013833">
    <property type="entry name" value="Cyt_c_oxidase_su3_a-hlx"/>
</dbReference>
<dbReference type="GO" id="GO:0019646">
    <property type="term" value="P:aerobic electron transport chain"/>
    <property type="evidence" value="ECO:0007669"/>
    <property type="project" value="InterPro"/>
</dbReference>
<keyword evidence="12" id="KW-1185">Reference proteome</keyword>
<feature type="transmembrane region" description="Helical" evidence="9">
    <location>
        <begin position="108"/>
        <end position="126"/>
    </location>
</feature>
<dbReference type="InterPro" id="IPR000298">
    <property type="entry name" value="Cyt_c_oxidase-like_su3"/>
</dbReference>
<feature type="transmembrane region" description="Helical" evidence="9">
    <location>
        <begin position="36"/>
        <end position="57"/>
    </location>
</feature>
<dbReference type="EMBL" id="PDJC01000001">
    <property type="protein sequence ID" value="PFG16790.1"/>
    <property type="molecule type" value="Genomic_DNA"/>
</dbReference>
<dbReference type="GO" id="GO:0004129">
    <property type="term" value="F:cytochrome-c oxidase activity"/>
    <property type="evidence" value="ECO:0007669"/>
    <property type="project" value="InterPro"/>
</dbReference>
<dbReference type="PROSITE" id="PS50253">
    <property type="entry name" value="COX3"/>
    <property type="match status" value="1"/>
</dbReference>
<name>A0A2A9CT23_9ACTN</name>
<dbReference type="GO" id="GO:0005886">
    <property type="term" value="C:plasma membrane"/>
    <property type="evidence" value="ECO:0007669"/>
    <property type="project" value="UniProtKB-SubCell"/>
</dbReference>
<proteinExistence type="inferred from homology"/>
<evidence type="ECO:0000313" key="11">
    <source>
        <dbReference type="EMBL" id="PFG16790.1"/>
    </source>
</evidence>
<evidence type="ECO:0000256" key="9">
    <source>
        <dbReference type="SAM" id="Phobius"/>
    </source>
</evidence>
<keyword evidence="4 9" id="KW-1133">Transmembrane helix</keyword>
<feature type="compositionally biased region" description="Polar residues" evidence="8">
    <location>
        <begin position="1"/>
        <end position="11"/>
    </location>
</feature>
<evidence type="ECO:0000256" key="5">
    <source>
        <dbReference type="ARBA" id="ARBA00023136"/>
    </source>
</evidence>
<evidence type="ECO:0000256" key="1">
    <source>
        <dbReference type="ARBA" id="ARBA00004141"/>
    </source>
</evidence>
<gene>
    <name evidence="11" type="ORF">ATK74_1343</name>
</gene>
<protein>
    <recommendedName>
        <fullName evidence="6">Cytochrome aa3 subunit 3</fullName>
    </recommendedName>
</protein>
<evidence type="ECO:0000256" key="8">
    <source>
        <dbReference type="SAM" id="MobiDB-lite"/>
    </source>
</evidence>
<dbReference type="PANTHER" id="PTHR11403">
    <property type="entry name" value="CYTOCHROME C OXIDASE SUBUNIT III"/>
    <property type="match status" value="1"/>
</dbReference>
<feature type="domain" description="Heme-copper oxidase subunit III family profile" evidence="10">
    <location>
        <begin position="43"/>
        <end position="209"/>
    </location>
</feature>
<evidence type="ECO:0000256" key="4">
    <source>
        <dbReference type="ARBA" id="ARBA00022989"/>
    </source>
</evidence>
<feature type="transmembrane region" description="Helical" evidence="9">
    <location>
        <begin position="189"/>
        <end position="208"/>
    </location>
</feature>
<dbReference type="InterPro" id="IPR035973">
    <property type="entry name" value="Cyt_c_oxidase_su3-like_sf"/>
</dbReference>
<evidence type="ECO:0000256" key="6">
    <source>
        <dbReference type="ARBA" id="ARBA00031400"/>
    </source>
</evidence>
<accession>A0A2A9CT23</accession>
<evidence type="ECO:0000313" key="12">
    <source>
        <dbReference type="Proteomes" id="UP000226079"/>
    </source>
</evidence>
<sequence>MRPSEQLTVSSARGVPAAEEATAPRSDRRIPGVPELWALFGLDVANFTLLFAAFLLARAQAPATFATGHALLDPTRGGIDTLLLLTSSWFAANALHAARNGRREHVRGWVGGTALGAAIFVALKASEYTGVIEHGINIGTDLFFQYYFLITGLHLLHVIGGGVIFAIYWLRLRDPARALTVRWFETATLYWHVVDVLWIVIFPLLYLLK</sequence>
<dbReference type="Pfam" id="PF00510">
    <property type="entry name" value="COX3"/>
    <property type="match status" value="1"/>
</dbReference>
<comment type="similarity">
    <text evidence="2 7">Belongs to the cytochrome c oxidase subunit 3 family.</text>
</comment>
<keyword evidence="5 9" id="KW-0472">Membrane</keyword>
<evidence type="ECO:0000256" key="7">
    <source>
        <dbReference type="RuleBase" id="RU003376"/>
    </source>
</evidence>
<dbReference type="Proteomes" id="UP000226079">
    <property type="component" value="Unassembled WGS sequence"/>
</dbReference>
<reference evidence="11 12" key="1">
    <citation type="submission" date="2017-10" db="EMBL/GenBank/DDBJ databases">
        <title>Sequencing the genomes of 1000 actinobacteria strains.</title>
        <authorList>
            <person name="Klenk H.-P."/>
        </authorList>
    </citation>
    <scope>NUCLEOTIDE SEQUENCE [LARGE SCALE GENOMIC DNA]</scope>
    <source>
        <strain evidence="11 12">DSM 15597</strain>
    </source>
</reference>
<keyword evidence="3 7" id="KW-0812">Transmembrane</keyword>
<dbReference type="InterPro" id="IPR024791">
    <property type="entry name" value="Cyt_c/ubiquinol_Oxase_su3"/>
</dbReference>
<comment type="caution">
    <text evidence="11">The sequence shown here is derived from an EMBL/GenBank/DDBJ whole genome shotgun (WGS) entry which is preliminary data.</text>
</comment>